<dbReference type="GO" id="GO:0009306">
    <property type="term" value="P:protein secretion"/>
    <property type="evidence" value="ECO:0007669"/>
    <property type="project" value="InterPro"/>
</dbReference>
<dbReference type="EMBL" id="QYYH01000030">
    <property type="protein sequence ID" value="RJY18173.1"/>
    <property type="molecule type" value="Genomic_DNA"/>
</dbReference>
<dbReference type="GO" id="GO:0005886">
    <property type="term" value="C:plasma membrane"/>
    <property type="evidence" value="ECO:0007669"/>
    <property type="project" value="UniProtKB-SubCell"/>
</dbReference>
<organism evidence="13 14">
    <name type="scientific">Parashewanella spongiae</name>
    <dbReference type="NCBI Taxonomy" id="342950"/>
    <lineage>
        <taxon>Bacteria</taxon>
        <taxon>Pseudomonadati</taxon>
        <taxon>Pseudomonadota</taxon>
        <taxon>Gammaproteobacteria</taxon>
        <taxon>Alteromonadales</taxon>
        <taxon>Shewanellaceae</taxon>
        <taxon>Parashewanella</taxon>
    </lineage>
</organism>
<comment type="subcellular location">
    <subcellularLocation>
        <location evidence="1 9">Cell inner membrane</location>
        <topology evidence="1 9">Single-pass membrane protein</topology>
    </subcellularLocation>
</comment>
<evidence type="ECO:0000256" key="10">
    <source>
        <dbReference type="SAM" id="Coils"/>
    </source>
</evidence>
<sequence length="485" mass="55008">MVGTNRRSIVMLEILKKYRELWKAAKEHYDKIPDRKLSGNELEFLPAAVEILETPASPIGRTVSLTILALFSIAVLWAWFGKIDIEAVAQGKIIPQGQVKSIQALEIGKVEQIYVTEGQKVKAGQALIKLDPTDTEVDVKQVKANLLSAQLNAFRIELLLSKMETTQKVNFNSELEKVNKEFLSIANKQQIQLQNQQFYKDLELFNSMKASLAASIKQQQATIESVKTDIQRLKELTPLFTEQEKVTKKLRDKGHVSYVDWLAYKEKQVETSQNLKVQASRLEEAKAKLAALKSSGVQQDRQFHSEKLKELGAQRKEIKSYKLTLTKAEEREQNRYLTAPVSGTVQQLQVHTLGGVIQAAQPLMVIVPENATLEVEAMLLNKDVGFIHKDMHAEIKIESFPYTRYGLVDGTVRHVSNDSVEQKGIGRVYPIRVSIEQTQILVDNRHVPLQSGMSVTVEIKTGKRRLLEYFLAPFLKYQDESLKER</sequence>
<name>A0A3A6U2B6_9GAMM</name>
<keyword evidence="14" id="KW-1185">Reference proteome</keyword>
<feature type="domain" description="AprE-like beta-barrel" evidence="12">
    <location>
        <begin position="373"/>
        <end position="462"/>
    </location>
</feature>
<dbReference type="Pfam" id="PF25994">
    <property type="entry name" value="HH_AprE"/>
    <property type="match status" value="1"/>
</dbReference>
<dbReference type="Gene3D" id="2.40.50.100">
    <property type="match status" value="1"/>
</dbReference>
<evidence type="ECO:0000256" key="8">
    <source>
        <dbReference type="ARBA" id="ARBA00023136"/>
    </source>
</evidence>
<dbReference type="Proteomes" id="UP000273022">
    <property type="component" value="Unassembled WGS sequence"/>
</dbReference>
<evidence type="ECO:0000256" key="7">
    <source>
        <dbReference type="ARBA" id="ARBA00022989"/>
    </source>
</evidence>
<proteinExistence type="inferred from homology"/>
<evidence type="ECO:0000256" key="2">
    <source>
        <dbReference type="ARBA" id="ARBA00009477"/>
    </source>
</evidence>
<feature type="transmembrane region" description="Helical" evidence="9">
    <location>
        <begin position="62"/>
        <end position="80"/>
    </location>
</feature>
<keyword evidence="10" id="KW-0175">Coiled coil</keyword>
<feature type="domain" description="AprE-like long alpha-helical hairpin" evidence="11">
    <location>
        <begin position="159"/>
        <end position="330"/>
    </location>
</feature>
<dbReference type="Pfam" id="PF26002">
    <property type="entry name" value="Beta-barrel_AprE"/>
    <property type="match status" value="1"/>
</dbReference>
<evidence type="ECO:0000256" key="9">
    <source>
        <dbReference type="RuleBase" id="RU365093"/>
    </source>
</evidence>
<dbReference type="NCBIfam" id="TIGR01843">
    <property type="entry name" value="type_I_hlyD"/>
    <property type="match status" value="1"/>
</dbReference>
<dbReference type="PANTHER" id="PTHR30386:SF27">
    <property type="entry name" value="MEMBRANE FUSION PROTEIN (MFP) FAMILY PROTEIN"/>
    <property type="match status" value="1"/>
</dbReference>
<dbReference type="OrthoDB" id="9775513at2"/>
<gene>
    <name evidence="13" type="ORF">D5R81_06600</name>
</gene>
<keyword evidence="6 9" id="KW-0812">Transmembrane</keyword>
<evidence type="ECO:0000256" key="3">
    <source>
        <dbReference type="ARBA" id="ARBA00022448"/>
    </source>
</evidence>
<dbReference type="PANTHER" id="PTHR30386">
    <property type="entry name" value="MEMBRANE FUSION SUBUNIT OF EMRAB-TOLC MULTIDRUG EFFLUX PUMP"/>
    <property type="match status" value="1"/>
</dbReference>
<dbReference type="InterPro" id="IPR050739">
    <property type="entry name" value="MFP"/>
</dbReference>
<evidence type="ECO:0000256" key="5">
    <source>
        <dbReference type="ARBA" id="ARBA00022519"/>
    </source>
</evidence>
<feature type="coiled-coil region" evidence="10">
    <location>
        <begin position="265"/>
        <end position="331"/>
    </location>
</feature>
<dbReference type="InterPro" id="IPR010129">
    <property type="entry name" value="T1SS_HlyD"/>
</dbReference>
<comment type="similarity">
    <text evidence="2 9">Belongs to the membrane fusion protein (MFP) (TC 8.A.1) family.</text>
</comment>
<comment type="caution">
    <text evidence="13">The sequence shown here is derived from an EMBL/GenBank/DDBJ whole genome shotgun (WGS) entry which is preliminary data.</text>
</comment>
<keyword evidence="5 9" id="KW-0997">Cell inner membrane</keyword>
<dbReference type="PRINTS" id="PR01490">
    <property type="entry name" value="RTXTOXIND"/>
</dbReference>
<evidence type="ECO:0000256" key="4">
    <source>
        <dbReference type="ARBA" id="ARBA00022475"/>
    </source>
</evidence>
<dbReference type="SUPFAM" id="SSF111369">
    <property type="entry name" value="HlyD-like secretion proteins"/>
    <property type="match status" value="1"/>
</dbReference>
<dbReference type="Gene3D" id="1.10.287.470">
    <property type="entry name" value="Helix hairpin bin"/>
    <property type="match status" value="1"/>
</dbReference>
<evidence type="ECO:0000313" key="14">
    <source>
        <dbReference type="Proteomes" id="UP000273022"/>
    </source>
</evidence>
<evidence type="ECO:0000313" key="13">
    <source>
        <dbReference type="EMBL" id="RJY18173.1"/>
    </source>
</evidence>
<reference evidence="13 14" key="1">
    <citation type="submission" date="2018-09" db="EMBL/GenBank/DDBJ databases">
        <title>Phylogeny of the Shewanellaceae, and recommendation for two new genera, Pseudoshewanella and Parashewanella.</title>
        <authorList>
            <person name="Wang G."/>
        </authorList>
    </citation>
    <scope>NUCLEOTIDE SEQUENCE [LARGE SCALE GENOMIC DNA]</scope>
    <source>
        <strain evidence="13 14">KCTC 22492</strain>
    </source>
</reference>
<accession>A0A3A6U2B6</accession>
<keyword evidence="4 9" id="KW-1003">Cell membrane</keyword>
<evidence type="ECO:0000259" key="11">
    <source>
        <dbReference type="Pfam" id="PF25994"/>
    </source>
</evidence>
<dbReference type="InterPro" id="IPR058781">
    <property type="entry name" value="HH_AprE-like"/>
</dbReference>
<dbReference type="InterPro" id="IPR058982">
    <property type="entry name" value="Beta-barrel_AprE"/>
</dbReference>
<keyword evidence="8 9" id="KW-0472">Membrane</keyword>
<evidence type="ECO:0000256" key="6">
    <source>
        <dbReference type="ARBA" id="ARBA00022692"/>
    </source>
</evidence>
<evidence type="ECO:0000256" key="1">
    <source>
        <dbReference type="ARBA" id="ARBA00004377"/>
    </source>
</evidence>
<dbReference type="InterPro" id="IPR006144">
    <property type="entry name" value="Secretion_HlyD_CS"/>
</dbReference>
<evidence type="ECO:0000259" key="12">
    <source>
        <dbReference type="Pfam" id="PF26002"/>
    </source>
</evidence>
<protein>
    <recommendedName>
        <fullName evidence="9">Membrane fusion protein (MFP) family protein</fullName>
    </recommendedName>
</protein>
<dbReference type="PROSITE" id="PS00543">
    <property type="entry name" value="HLYD_FAMILY"/>
    <property type="match status" value="1"/>
</dbReference>
<dbReference type="Gene3D" id="2.40.30.170">
    <property type="match status" value="1"/>
</dbReference>
<keyword evidence="3 9" id="KW-0813">Transport</keyword>
<dbReference type="AlphaFoldDB" id="A0A3A6U2B6"/>
<keyword evidence="7 9" id="KW-1133">Transmembrane helix</keyword>